<feature type="compositionally biased region" description="Polar residues" evidence="1">
    <location>
        <begin position="101"/>
        <end position="110"/>
    </location>
</feature>
<protein>
    <submittedName>
        <fullName evidence="2">Uncharacterized protein</fullName>
    </submittedName>
</protein>
<evidence type="ECO:0000256" key="1">
    <source>
        <dbReference type="SAM" id="MobiDB-lite"/>
    </source>
</evidence>
<organism evidence="2 3">
    <name type="scientific">Cymbomonas tetramitiformis</name>
    <dbReference type="NCBI Taxonomy" id="36881"/>
    <lineage>
        <taxon>Eukaryota</taxon>
        <taxon>Viridiplantae</taxon>
        <taxon>Chlorophyta</taxon>
        <taxon>Pyramimonadophyceae</taxon>
        <taxon>Pyramimonadales</taxon>
        <taxon>Pyramimonadaceae</taxon>
        <taxon>Cymbomonas</taxon>
    </lineage>
</organism>
<feature type="region of interest" description="Disordered" evidence="1">
    <location>
        <begin position="73"/>
        <end position="122"/>
    </location>
</feature>
<dbReference type="AlphaFoldDB" id="A0AAE0CC89"/>
<evidence type="ECO:0000313" key="3">
    <source>
        <dbReference type="Proteomes" id="UP001190700"/>
    </source>
</evidence>
<name>A0AAE0CC89_9CHLO</name>
<proteinExistence type="predicted"/>
<keyword evidence="3" id="KW-1185">Reference proteome</keyword>
<comment type="caution">
    <text evidence="2">The sequence shown here is derived from an EMBL/GenBank/DDBJ whole genome shotgun (WGS) entry which is preliminary data.</text>
</comment>
<accession>A0AAE0CC89</accession>
<dbReference type="EMBL" id="LGRX02025952">
    <property type="protein sequence ID" value="KAK3251594.1"/>
    <property type="molecule type" value="Genomic_DNA"/>
</dbReference>
<reference evidence="2 3" key="1">
    <citation type="journal article" date="2015" name="Genome Biol. Evol.">
        <title>Comparative Genomics of a Bacterivorous Green Alga Reveals Evolutionary Causalities and Consequences of Phago-Mixotrophic Mode of Nutrition.</title>
        <authorList>
            <person name="Burns J.A."/>
            <person name="Paasch A."/>
            <person name="Narechania A."/>
            <person name="Kim E."/>
        </authorList>
    </citation>
    <scope>NUCLEOTIDE SEQUENCE [LARGE SCALE GENOMIC DNA]</scope>
    <source>
        <strain evidence="2 3">PLY_AMNH</strain>
    </source>
</reference>
<gene>
    <name evidence="2" type="ORF">CYMTET_39077</name>
</gene>
<sequence length="192" mass="20791">MHDVWRTQCWEHRDFGELLMMIIINAFNWWSFSDAVGKLMQAQFASGQNVNPQEHFFAHLCHELFSNPFLTPADKDSGVADEEAAGNQPAAAATPGFGSRRGSTQGTTSPRSPPTGDRVPVTTVGQSEISGASVAETMQHKCLPQPLSKGVQAKCGVPGCSSETVCKGKTIHDPFKTSVKCGRCHLKFNGKE</sequence>
<evidence type="ECO:0000313" key="2">
    <source>
        <dbReference type="EMBL" id="KAK3251594.1"/>
    </source>
</evidence>
<dbReference type="Proteomes" id="UP001190700">
    <property type="component" value="Unassembled WGS sequence"/>
</dbReference>